<evidence type="ECO:0000313" key="10">
    <source>
        <dbReference type="Proteomes" id="UP000215902"/>
    </source>
</evidence>
<reference evidence="9 10" key="1">
    <citation type="submission" date="2017-06" db="EMBL/GenBank/DDBJ databases">
        <title>A platform for efficient transgenesis in Macrostomum lignano, a flatworm model organism for stem cell research.</title>
        <authorList>
            <person name="Berezikov E."/>
        </authorList>
    </citation>
    <scope>NUCLEOTIDE SEQUENCE [LARGE SCALE GENOMIC DNA]</scope>
    <source>
        <strain evidence="9">DV1</strain>
        <tissue evidence="9">Whole organism</tissue>
    </source>
</reference>
<dbReference type="PANTHER" id="PTHR46469:SF1">
    <property type="entry name" value="TRANSCRIPTION INITIATION FACTOR TFIID SUBUNIT 8"/>
    <property type="match status" value="1"/>
</dbReference>
<comment type="similarity">
    <text evidence="2">Belongs to the TAF8 family.</text>
</comment>
<evidence type="ECO:0000256" key="3">
    <source>
        <dbReference type="ARBA" id="ARBA00017307"/>
    </source>
</evidence>
<feature type="compositionally biased region" description="Low complexity" evidence="7">
    <location>
        <begin position="202"/>
        <end position="213"/>
    </location>
</feature>
<dbReference type="AlphaFoldDB" id="A0A267FI35"/>
<keyword evidence="6" id="KW-0539">Nucleus</keyword>
<keyword evidence="5" id="KW-0804">Transcription</keyword>
<dbReference type="Proteomes" id="UP000215902">
    <property type="component" value="Unassembled WGS sequence"/>
</dbReference>
<name>A0A267FI35_9PLAT</name>
<dbReference type="Pfam" id="PF10406">
    <property type="entry name" value="TAF8_C"/>
    <property type="match status" value="1"/>
</dbReference>
<dbReference type="GO" id="GO:0006367">
    <property type="term" value="P:transcription initiation at RNA polymerase II promoter"/>
    <property type="evidence" value="ECO:0007669"/>
    <property type="project" value="TreeGrafter"/>
</dbReference>
<evidence type="ECO:0000256" key="7">
    <source>
        <dbReference type="SAM" id="MobiDB-lite"/>
    </source>
</evidence>
<evidence type="ECO:0000259" key="8">
    <source>
        <dbReference type="SMART" id="SM00576"/>
    </source>
</evidence>
<dbReference type="InterPro" id="IPR037818">
    <property type="entry name" value="TAF8"/>
</dbReference>
<organism evidence="9 10">
    <name type="scientific">Macrostomum lignano</name>
    <dbReference type="NCBI Taxonomy" id="282301"/>
    <lineage>
        <taxon>Eukaryota</taxon>
        <taxon>Metazoa</taxon>
        <taxon>Spiralia</taxon>
        <taxon>Lophotrochozoa</taxon>
        <taxon>Platyhelminthes</taxon>
        <taxon>Rhabditophora</taxon>
        <taxon>Macrostomorpha</taxon>
        <taxon>Macrostomida</taxon>
        <taxon>Macrostomidae</taxon>
        <taxon>Macrostomum</taxon>
    </lineage>
</organism>
<feature type="domain" description="Bromodomain associated" evidence="8">
    <location>
        <begin position="28"/>
        <end position="104"/>
    </location>
</feature>
<feature type="compositionally biased region" description="Basic and acidic residues" evidence="7">
    <location>
        <begin position="151"/>
        <end position="167"/>
    </location>
</feature>
<proteinExistence type="inferred from homology"/>
<evidence type="ECO:0000256" key="1">
    <source>
        <dbReference type="ARBA" id="ARBA00004123"/>
    </source>
</evidence>
<evidence type="ECO:0000256" key="4">
    <source>
        <dbReference type="ARBA" id="ARBA00023015"/>
    </source>
</evidence>
<feature type="compositionally biased region" description="Low complexity" evidence="7">
    <location>
        <begin position="301"/>
        <end position="310"/>
    </location>
</feature>
<dbReference type="InterPro" id="IPR006565">
    <property type="entry name" value="BTP"/>
</dbReference>
<dbReference type="STRING" id="282301.A0A267FI35"/>
<feature type="non-terminal residue" evidence="9">
    <location>
        <position position="1"/>
    </location>
</feature>
<dbReference type="GO" id="GO:0005669">
    <property type="term" value="C:transcription factor TFIID complex"/>
    <property type="evidence" value="ECO:0007669"/>
    <property type="project" value="InterPro"/>
</dbReference>
<evidence type="ECO:0000313" key="9">
    <source>
        <dbReference type="EMBL" id="PAA73436.1"/>
    </source>
</evidence>
<feature type="region of interest" description="Disordered" evidence="7">
    <location>
        <begin position="143"/>
        <end position="179"/>
    </location>
</feature>
<dbReference type="InterPro" id="IPR009072">
    <property type="entry name" value="Histone-fold"/>
</dbReference>
<keyword evidence="10" id="KW-1185">Reference proteome</keyword>
<dbReference type="OrthoDB" id="2193813at2759"/>
<dbReference type="GO" id="GO:0046982">
    <property type="term" value="F:protein heterodimerization activity"/>
    <property type="evidence" value="ECO:0007669"/>
    <property type="project" value="InterPro"/>
</dbReference>
<sequence>LKFCQILSGLLKLLQQNISEPMSANNDATAYEQCLRRSLAAILIDCGFQSSTRRCLRLLQAALEHFLSQVGQSARAYAEACGRTQPVLGDATMALVDYGVTVSSLIDFARQPRPAGTGGQQQRQQRNIPAVFGHDWLAEAALKRQSTAATSDRRAQQLTDRPNHIPDHLPPYPRPHTFVSTPAFRLRRCHQQQRALDDISTNHHNTTNNSSNSDPLDDLLDQQYDDVDVYRRRGAEHRRQTELSLTRFLAATGQTHSLFPDELTAVATAASNPFRLTANELSARPYVAALTGGDVQRHQSSESASPSSLSPGKPRPNHPNPYLRPAKFPL</sequence>
<comment type="caution">
    <text evidence="9">The sequence shown here is derived from an EMBL/GenBank/DDBJ whole genome shotgun (WGS) entry which is preliminary data.</text>
</comment>
<dbReference type="InterPro" id="IPR019473">
    <property type="entry name" value="TFIID_su8_C"/>
</dbReference>
<accession>A0A267FI35</accession>
<comment type="subcellular location">
    <subcellularLocation>
        <location evidence="1">Nucleus</location>
    </subcellularLocation>
</comment>
<protein>
    <recommendedName>
        <fullName evidence="3">Transcription initiation factor TFIID subunit 8</fullName>
    </recommendedName>
</protein>
<dbReference type="PANTHER" id="PTHR46469">
    <property type="entry name" value="TRANSCRIPTION INITIATION FACTOR TFIID SUBUNIT 8"/>
    <property type="match status" value="1"/>
</dbReference>
<dbReference type="Gene3D" id="1.10.20.10">
    <property type="entry name" value="Histone, subunit A"/>
    <property type="match status" value="1"/>
</dbReference>
<dbReference type="Pfam" id="PF07524">
    <property type="entry name" value="Bromo_TP"/>
    <property type="match status" value="1"/>
</dbReference>
<evidence type="ECO:0000256" key="6">
    <source>
        <dbReference type="ARBA" id="ARBA00023242"/>
    </source>
</evidence>
<evidence type="ECO:0000256" key="2">
    <source>
        <dbReference type="ARBA" id="ARBA00008767"/>
    </source>
</evidence>
<dbReference type="EMBL" id="NIVC01001011">
    <property type="protein sequence ID" value="PAA73436.1"/>
    <property type="molecule type" value="Genomic_DNA"/>
</dbReference>
<dbReference type="CDD" id="cd22918">
    <property type="entry name" value="HFD_TAF8"/>
    <property type="match status" value="1"/>
</dbReference>
<feature type="region of interest" description="Disordered" evidence="7">
    <location>
        <begin position="292"/>
        <end position="330"/>
    </location>
</feature>
<gene>
    <name evidence="9" type="ORF">BOX15_Mlig033224g1</name>
</gene>
<keyword evidence="4" id="KW-0805">Transcription regulation</keyword>
<dbReference type="SMART" id="SM00576">
    <property type="entry name" value="BTP"/>
    <property type="match status" value="1"/>
</dbReference>
<evidence type="ECO:0000256" key="5">
    <source>
        <dbReference type="ARBA" id="ARBA00023163"/>
    </source>
</evidence>
<feature type="region of interest" description="Disordered" evidence="7">
    <location>
        <begin position="197"/>
        <end position="219"/>
    </location>
</feature>